<evidence type="ECO:0000256" key="1">
    <source>
        <dbReference type="ARBA" id="ARBA00022676"/>
    </source>
</evidence>
<keyword evidence="3 5" id="KW-0520">NAD</keyword>
<dbReference type="InterPro" id="IPR012317">
    <property type="entry name" value="Poly(ADP-ribose)pol_cat_dom"/>
</dbReference>
<dbReference type="InterPro" id="IPR050800">
    <property type="entry name" value="ARTD/PARP"/>
</dbReference>
<comment type="catalytic activity">
    <reaction evidence="4">
        <text>NAD(+) + (ADP-D-ribosyl)n-acceptor = nicotinamide + (ADP-D-ribosyl)n+1-acceptor + H(+).</text>
        <dbReference type="EC" id="2.4.2.30"/>
    </reaction>
</comment>
<keyword evidence="8" id="KW-1185">Reference proteome</keyword>
<evidence type="ECO:0000256" key="4">
    <source>
        <dbReference type="ARBA" id="ARBA00033987"/>
    </source>
</evidence>
<dbReference type="OrthoDB" id="5802326at2759"/>
<dbReference type="Pfam" id="PF00644">
    <property type="entry name" value="PARP"/>
    <property type="match status" value="1"/>
</dbReference>
<evidence type="ECO:0000313" key="7">
    <source>
        <dbReference type="EMBL" id="CAB3407553.1"/>
    </source>
</evidence>
<dbReference type="PANTHER" id="PTHR10459">
    <property type="entry name" value="DNA LIGASE"/>
    <property type="match status" value="1"/>
</dbReference>
<evidence type="ECO:0000256" key="2">
    <source>
        <dbReference type="ARBA" id="ARBA00022679"/>
    </source>
</evidence>
<dbReference type="SUPFAM" id="SSF56399">
    <property type="entry name" value="ADP-ribosylation"/>
    <property type="match status" value="1"/>
</dbReference>
<dbReference type="GO" id="GO:0003950">
    <property type="term" value="F:NAD+ poly-ADP-ribosyltransferase activity"/>
    <property type="evidence" value="ECO:0007669"/>
    <property type="project" value="UniProtKB-UniRule"/>
</dbReference>
<dbReference type="GO" id="GO:0070212">
    <property type="term" value="P:protein poly-ADP-ribosylation"/>
    <property type="evidence" value="ECO:0007669"/>
    <property type="project" value="TreeGrafter"/>
</dbReference>
<dbReference type="Gene3D" id="3.90.228.10">
    <property type="match status" value="1"/>
</dbReference>
<dbReference type="Proteomes" id="UP000494206">
    <property type="component" value="Unassembled WGS sequence"/>
</dbReference>
<keyword evidence="1 5" id="KW-0328">Glycosyltransferase</keyword>
<sequence length="195" mass="22179">MEGSLVDGEELRKIKNCSLLCPHSFPPVILKVTKHNHTKREDVVPKDKKLLLWHGTKNENVDSILKNGFKIGNKTGLMYGNAIYFANIPSKAVRYCSTGYYGDRTTSKMLLCEVDVSELVEVTRADHGAHEKYKKVVKGVGMYSPTQTEIIDNVHCFCRGNIEARPRFDLDYDEYAVYDPDLITVKYVVEFVLIN</sequence>
<dbReference type="GO" id="GO:0006302">
    <property type="term" value="P:double-strand break repair"/>
    <property type="evidence" value="ECO:0007669"/>
    <property type="project" value="TreeGrafter"/>
</dbReference>
<feature type="domain" description="PARP catalytic" evidence="6">
    <location>
        <begin position="1"/>
        <end position="195"/>
    </location>
</feature>
<dbReference type="PROSITE" id="PS51059">
    <property type="entry name" value="PARP_CATALYTIC"/>
    <property type="match status" value="1"/>
</dbReference>
<organism evidence="7 8">
    <name type="scientific">Caenorhabditis bovis</name>
    <dbReference type="NCBI Taxonomy" id="2654633"/>
    <lineage>
        <taxon>Eukaryota</taxon>
        <taxon>Metazoa</taxon>
        <taxon>Ecdysozoa</taxon>
        <taxon>Nematoda</taxon>
        <taxon>Chromadorea</taxon>
        <taxon>Rhabditida</taxon>
        <taxon>Rhabditina</taxon>
        <taxon>Rhabditomorpha</taxon>
        <taxon>Rhabditoidea</taxon>
        <taxon>Rhabditidae</taxon>
        <taxon>Peloderinae</taxon>
        <taxon>Caenorhabditis</taxon>
    </lineage>
</organism>
<reference evidence="7 8" key="1">
    <citation type="submission" date="2020-04" db="EMBL/GenBank/DDBJ databases">
        <authorList>
            <person name="Laetsch R D."/>
            <person name="Stevens L."/>
            <person name="Kumar S."/>
            <person name="Blaxter L. M."/>
        </authorList>
    </citation>
    <scope>NUCLEOTIDE SEQUENCE [LARGE SCALE GENOMIC DNA]</scope>
</reference>
<dbReference type="EC" id="2.4.2.-" evidence="5"/>
<protein>
    <recommendedName>
        <fullName evidence="5">Poly [ADP-ribose] polymerase</fullName>
        <shortName evidence="5">PARP</shortName>
        <ecNumber evidence="5">2.4.2.-</ecNumber>
    </recommendedName>
</protein>
<evidence type="ECO:0000313" key="8">
    <source>
        <dbReference type="Proteomes" id="UP000494206"/>
    </source>
</evidence>
<accession>A0A8S1F0R8</accession>
<evidence type="ECO:0000256" key="3">
    <source>
        <dbReference type="ARBA" id="ARBA00023027"/>
    </source>
</evidence>
<dbReference type="AlphaFoldDB" id="A0A8S1F0R8"/>
<keyword evidence="2 5" id="KW-0808">Transferase</keyword>
<evidence type="ECO:0000256" key="5">
    <source>
        <dbReference type="RuleBase" id="RU362114"/>
    </source>
</evidence>
<evidence type="ECO:0000259" key="6">
    <source>
        <dbReference type="PROSITE" id="PS51059"/>
    </source>
</evidence>
<comment type="caution">
    <text evidence="7">The sequence shown here is derived from an EMBL/GenBank/DDBJ whole genome shotgun (WGS) entry which is preliminary data.</text>
</comment>
<gene>
    <name evidence="7" type="ORF">CBOVIS_LOCUS9468</name>
</gene>
<dbReference type="GO" id="GO:0005730">
    <property type="term" value="C:nucleolus"/>
    <property type="evidence" value="ECO:0007669"/>
    <property type="project" value="TreeGrafter"/>
</dbReference>
<proteinExistence type="predicted"/>
<name>A0A8S1F0R8_9PELO</name>
<dbReference type="GO" id="GO:1990404">
    <property type="term" value="F:NAD+-protein mono-ADP-ribosyltransferase activity"/>
    <property type="evidence" value="ECO:0007669"/>
    <property type="project" value="TreeGrafter"/>
</dbReference>
<dbReference type="PANTHER" id="PTHR10459:SF60">
    <property type="entry name" value="POLY [ADP-RIBOSE] POLYMERASE 2"/>
    <property type="match status" value="1"/>
</dbReference>
<dbReference type="EMBL" id="CADEPM010000006">
    <property type="protein sequence ID" value="CAB3407553.1"/>
    <property type="molecule type" value="Genomic_DNA"/>
</dbReference>